<protein>
    <submittedName>
        <fullName evidence="2">Uncharacterized protein</fullName>
    </submittedName>
</protein>
<name>A0AA40DUB2_9PEZI</name>
<dbReference type="EMBL" id="JAUKUA010000005">
    <property type="protein sequence ID" value="KAK0712113.1"/>
    <property type="molecule type" value="Genomic_DNA"/>
</dbReference>
<keyword evidence="1" id="KW-0732">Signal</keyword>
<organism evidence="2 3">
    <name type="scientific">Lasiosphaeris hirsuta</name>
    <dbReference type="NCBI Taxonomy" id="260670"/>
    <lineage>
        <taxon>Eukaryota</taxon>
        <taxon>Fungi</taxon>
        <taxon>Dikarya</taxon>
        <taxon>Ascomycota</taxon>
        <taxon>Pezizomycotina</taxon>
        <taxon>Sordariomycetes</taxon>
        <taxon>Sordariomycetidae</taxon>
        <taxon>Sordariales</taxon>
        <taxon>Lasiosphaeriaceae</taxon>
        <taxon>Lasiosphaeris</taxon>
    </lineage>
</organism>
<proteinExistence type="predicted"/>
<feature type="chain" id="PRO_5041288883" evidence="1">
    <location>
        <begin position="25"/>
        <end position="142"/>
    </location>
</feature>
<evidence type="ECO:0000313" key="3">
    <source>
        <dbReference type="Proteomes" id="UP001172102"/>
    </source>
</evidence>
<keyword evidence="3" id="KW-1185">Reference proteome</keyword>
<dbReference type="Proteomes" id="UP001172102">
    <property type="component" value="Unassembled WGS sequence"/>
</dbReference>
<accession>A0AA40DUB2</accession>
<dbReference type="AlphaFoldDB" id="A0AA40DUB2"/>
<evidence type="ECO:0000313" key="2">
    <source>
        <dbReference type="EMBL" id="KAK0712113.1"/>
    </source>
</evidence>
<evidence type="ECO:0000256" key="1">
    <source>
        <dbReference type="SAM" id="SignalP"/>
    </source>
</evidence>
<gene>
    <name evidence="2" type="ORF">B0H67DRAFT_647422</name>
</gene>
<reference evidence="2" key="1">
    <citation type="submission" date="2023-06" db="EMBL/GenBank/DDBJ databases">
        <title>Genome-scale phylogeny and comparative genomics of the fungal order Sordariales.</title>
        <authorList>
            <consortium name="Lawrence Berkeley National Laboratory"/>
            <person name="Hensen N."/>
            <person name="Bonometti L."/>
            <person name="Westerberg I."/>
            <person name="Brannstrom I.O."/>
            <person name="Guillou S."/>
            <person name="Cros-Aarteil S."/>
            <person name="Calhoun S."/>
            <person name="Haridas S."/>
            <person name="Kuo A."/>
            <person name="Mondo S."/>
            <person name="Pangilinan J."/>
            <person name="Riley R."/>
            <person name="Labutti K."/>
            <person name="Andreopoulos B."/>
            <person name="Lipzen A."/>
            <person name="Chen C."/>
            <person name="Yanf M."/>
            <person name="Daum C."/>
            <person name="Ng V."/>
            <person name="Clum A."/>
            <person name="Steindorff A."/>
            <person name="Ohm R."/>
            <person name="Martin F."/>
            <person name="Silar P."/>
            <person name="Natvig D."/>
            <person name="Lalanne C."/>
            <person name="Gautier V."/>
            <person name="Ament-Velasquez S.L."/>
            <person name="Kruys A."/>
            <person name="Hutchinson M.I."/>
            <person name="Powell A.J."/>
            <person name="Barry K."/>
            <person name="Miller A.N."/>
            <person name="Grigoriev I.V."/>
            <person name="Debuchy R."/>
            <person name="Gladieux P."/>
            <person name="Thoren M.H."/>
            <person name="Johannesson H."/>
        </authorList>
    </citation>
    <scope>NUCLEOTIDE SEQUENCE</scope>
    <source>
        <strain evidence="2">SMH4607-1</strain>
    </source>
</reference>
<sequence>MMLFSFASIIGIGTFARLVLPTAAAPLDPITPRPGLLAIVVFHQAEQCARDKSYWMLSTGVESWSAWLKAKNCQVINPAWGNITSLMPGYVSEGCVVAGYTDTSCKENAATPAFEACATSAQGPWRSFSLTGCNAVANWVEG</sequence>
<comment type="caution">
    <text evidence="2">The sequence shown here is derived from an EMBL/GenBank/DDBJ whole genome shotgun (WGS) entry which is preliminary data.</text>
</comment>
<feature type="signal peptide" evidence="1">
    <location>
        <begin position="1"/>
        <end position="24"/>
    </location>
</feature>